<dbReference type="EMBL" id="ANJA01000364">
    <property type="protein sequence ID" value="ETO84094.1"/>
    <property type="molecule type" value="Genomic_DNA"/>
</dbReference>
<evidence type="ECO:0000256" key="1">
    <source>
        <dbReference type="ARBA" id="ARBA00004651"/>
    </source>
</evidence>
<dbReference type="InterPro" id="IPR045069">
    <property type="entry name" value="MATE_euk"/>
</dbReference>
<dbReference type="Proteomes" id="UP000028582">
    <property type="component" value="Unassembled WGS sequence"/>
</dbReference>
<gene>
    <name evidence="9" type="ORF">F444_01971</name>
</gene>
<comment type="similarity">
    <text evidence="2">Belongs to the multi antimicrobial extrusion (MATE) (TC 2.A.66.1) family.</text>
</comment>
<evidence type="ECO:0008006" key="11">
    <source>
        <dbReference type="Google" id="ProtNLM"/>
    </source>
</evidence>
<protein>
    <recommendedName>
        <fullName evidence="11">MATE efflux family protein</fullName>
    </recommendedName>
</protein>
<proteinExistence type="inferred from homology"/>
<dbReference type="NCBIfam" id="TIGR00797">
    <property type="entry name" value="matE"/>
    <property type="match status" value="1"/>
</dbReference>
<evidence type="ECO:0000256" key="8">
    <source>
        <dbReference type="SAM" id="Phobius"/>
    </source>
</evidence>
<evidence type="ECO:0000313" key="9">
    <source>
        <dbReference type="EMBL" id="ETO84094.1"/>
    </source>
</evidence>
<keyword evidence="6 8" id="KW-1133">Transmembrane helix</keyword>
<evidence type="ECO:0000256" key="6">
    <source>
        <dbReference type="ARBA" id="ARBA00022989"/>
    </source>
</evidence>
<dbReference type="OrthoDB" id="2126698at2759"/>
<keyword evidence="4" id="KW-1003">Cell membrane</keyword>
<comment type="subcellular location">
    <subcellularLocation>
        <location evidence="1">Cell membrane</location>
        <topology evidence="1">Multi-pass membrane protein</topology>
    </subcellularLocation>
</comment>
<dbReference type="AlphaFoldDB" id="A0A081AYY3"/>
<dbReference type="GO" id="GO:0042910">
    <property type="term" value="F:xenobiotic transmembrane transporter activity"/>
    <property type="evidence" value="ECO:0007669"/>
    <property type="project" value="InterPro"/>
</dbReference>
<feature type="transmembrane region" description="Helical" evidence="8">
    <location>
        <begin position="90"/>
        <end position="113"/>
    </location>
</feature>
<organism evidence="9 10">
    <name type="scientific">Phytophthora nicotianae P1976</name>
    <dbReference type="NCBI Taxonomy" id="1317066"/>
    <lineage>
        <taxon>Eukaryota</taxon>
        <taxon>Sar</taxon>
        <taxon>Stramenopiles</taxon>
        <taxon>Oomycota</taxon>
        <taxon>Peronosporomycetes</taxon>
        <taxon>Peronosporales</taxon>
        <taxon>Peronosporaceae</taxon>
        <taxon>Phytophthora</taxon>
    </lineage>
</organism>
<feature type="transmembrane region" description="Helical" evidence="8">
    <location>
        <begin position="399"/>
        <end position="419"/>
    </location>
</feature>
<dbReference type="GO" id="GO:1990961">
    <property type="term" value="P:xenobiotic detoxification by transmembrane export across the plasma membrane"/>
    <property type="evidence" value="ECO:0007669"/>
    <property type="project" value="InterPro"/>
</dbReference>
<evidence type="ECO:0000313" key="10">
    <source>
        <dbReference type="Proteomes" id="UP000028582"/>
    </source>
</evidence>
<dbReference type="CDD" id="cd13132">
    <property type="entry name" value="MATE_eukaryotic"/>
    <property type="match status" value="1"/>
</dbReference>
<evidence type="ECO:0000256" key="3">
    <source>
        <dbReference type="ARBA" id="ARBA00022448"/>
    </source>
</evidence>
<dbReference type="InterPro" id="IPR002528">
    <property type="entry name" value="MATE_fam"/>
</dbReference>
<feature type="transmembrane region" description="Helical" evidence="8">
    <location>
        <begin position="238"/>
        <end position="257"/>
    </location>
</feature>
<feature type="transmembrane region" description="Helical" evidence="8">
    <location>
        <begin position="463"/>
        <end position="486"/>
    </location>
</feature>
<dbReference type="PIRSF" id="PIRSF006603">
    <property type="entry name" value="DinF"/>
    <property type="match status" value="1"/>
</dbReference>
<accession>A0A081AYY3</accession>
<feature type="transmembrane region" description="Helical" evidence="8">
    <location>
        <begin position="278"/>
        <end position="306"/>
    </location>
</feature>
<comment type="caution">
    <text evidence="9">The sequence shown here is derived from an EMBL/GenBank/DDBJ whole genome shotgun (WGS) entry which is preliminary data.</text>
</comment>
<keyword evidence="5 8" id="KW-0812">Transmembrane</keyword>
<name>A0A081AYY3_PHYNI</name>
<keyword evidence="3" id="KW-0813">Transport</keyword>
<dbReference type="Pfam" id="PF01554">
    <property type="entry name" value="MatE"/>
    <property type="match status" value="2"/>
</dbReference>
<feature type="transmembrane region" description="Helical" evidence="8">
    <location>
        <begin position="359"/>
        <end position="379"/>
    </location>
</feature>
<feature type="transmembrane region" description="Helical" evidence="8">
    <location>
        <begin position="54"/>
        <end position="78"/>
    </location>
</feature>
<feature type="transmembrane region" description="Helical" evidence="8">
    <location>
        <begin position="206"/>
        <end position="226"/>
    </location>
</feature>
<feature type="transmembrane region" description="Helical" evidence="8">
    <location>
        <begin position="177"/>
        <end position="194"/>
    </location>
</feature>
<evidence type="ECO:0000256" key="7">
    <source>
        <dbReference type="ARBA" id="ARBA00023136"/>
    </source>
</evidence>
<evidence type="ECO:0000256" key="2">
    <source>
        <dbReference type="ARBA" id="ARBA00010199"/>
    </source>
</evidence>
<feature type="transmembrane region" description="Helical" evidence="8">
    <location>
        <begin position="134"/>
        <end position="157"/>
    </location>
</feature>
<evidence type="ECO:0000256" key="5">
    <source>
        <dbReference type="ARBA" id="ARBA00022692"/>
    </source>
</evidence>
<dbReference type="PANTHER" id="PTHR11206">
    <property type="entry name" value="MULTIDRUG RESISTANCE PROTEIN"/>
    <property type="match status" value="1"/>
</dbReference>
<keyword evidence="7 8" id="KW-0472">Membrane</keyword>
<feature type="transmembrane region" description="Helical" evidence="8">
    <location>
        <begin position="326"/>
        <end position="347"/>
    </location>
</feature>
<reference evidence="9 10" key="1">
    <citation type="submission" date="2013-11" db="EMBL/GenBank/DDBJ databases">
        <title>The Genome Sequence of Phytophthora parasitica P1976.</title>
        <authorList>
            <consortium name="The Broad Institute Genomics Platform"/>
            <person name="Russ C."/>
            <person name="Tyler B."/>
            <person name="Panabieres F."/>
            <person name="Shan W."/>
            <person name="Tripathy S."/>
            <person name="Grunwald N."/>
            <person name="Machado M."/>
            <person name="Johnson C.S."/>
            <person name="Walker B."/>
            <person name="Young S."/>
            <person name="Zeng Q."/>
            <person name="Gargeya S."/>
            <person name="Fitzgerald M."/>
            <person name="Haas B."/>
            <person name="Abouelleil A."/>
            <person name="Allen A.W."/>
            <person name="Alvarado L."/>
            <person name="Arachchi H.M."/>
            <person name="Berlin A.M."/>
            <person name="Chapman S.B."/>
            <person name="Gainer-Dewar J."/>
            <person name="Goldberg J."/>
            <person name="Griggs A."/>
            <person name="Gujja S."/>
            <person name="Hansen M."/>
            <person name="Howarth C."/>
            <person name="Imamovic A."/>
            <person name="Ireland A."/>
            <person name="Larimer J."/>
            <person name="McCowan C."/>
            <person name="Murphy C."/>
            <person name="Pearson M."/>
            <person name="Poon T.W."/>
            <person name="Priest M."/>
            <person name="Roberts A."/>
            <person name="Saif S."/>
            <person name="Shea T."/>
            <person name="Sisk P."/>
            <person name="Sykes S."/>
            <person name="Wortman J."/>
            <person name="Nusbaum C."/>
            <person name="Birren B."/>
        </authorList>
    </citation>
    <scope>NUCLEOTIDE SEQUENCE [LARGE SCALE GENOMIC DNA]</scope>
    <source>
        <strain evidence="9 10">P1976</strain>
    </source>
</reference>
<dbReference type="GO" id="GO:0015297">
    <property type="term" value="F:antiporter activity"/>
    <property type="evidence" value="ECO:0007669"/>
    <property type="project" value="InterPro"/>
</dbReference>
<sequence>MDEQLLPKHSSGINGSLRETHSLRDSLVAIETLQSGASNPVEPEPKRIEEARELFRLILPVMGTTMLEFLPGFVSILLAGNIGGANSQHYVDAAAISVMLLNVTAQSLGLGLASALDTLCSQAYGAKRIDKIGIYFQTGVVVLSIALIPMLVVNSFAEPILNLLGQHTNVTYLTRDFSRLMLPGLPFLFLYELVRKVMQCQNVVKPLVVIAVIGNLVNLGAGYGLAYHTSMGFNGIAVARSLGNITLTFLLVPYFMWRPHQLRDWWGHGWNIKAAMNYVNLFVRIGCPGMVMMAVEVWAFEILAILAGNLPDSVVALSTHAVLMNITAIAYTAFMGVAVAACIRVGNCLGADQPKKAKMACYLALAITVGISAVFAVLLFSLNDAIPPLFLNDDESIDLASYIMVFWSPFVIPDGLNAVMQGVFRGAGKQKQAAITNVIGYYGVGIPLGAILAFTAHMGVDGLWWGIGVGIAATWLSLTFLMMTYWRWDKLAIEARQRTAQ</sequence>
<dbReference type="InterPro" id="IPR048279">
    <property type="entry name" value="MdtK-like"/>
</dbReference>
<evidence type="ECO:0000256" key="4">
    <source>
        <dbReference type="ARBA" id="ARBA00022475"/>
    </source>
</evidence>
<feature type="transmembrane region" description="Helical" evidence="8">
    <location>
        <begin position="439"/>
        <end position="457"/>
    </location>
</feature>
<dbReference type="GO" id="GO:0005886">
    <property type="term" value="C:plasma membrane"/>
    <property type="evidence" value="ECO:0007669"/>
    <property type="project" value="UniProtKB-SubCell"/>
</dbReference>